<proteinExistence type="predicted"/>
<protein>
    <submittedName>
        <fullName evidence="1">Uncharacterized protein</fullName>
    </submittedName>
</protein>
<dbReference type="Proteomes" id="UP000863257">
    <property type="component" value="Unassembled WGS sequence"/>
</dbReference>
<dbReference type="InterPro" id="IPR031618">
    <property type="entry name" value="T4SS_TraI"/>
</dbReference>
<dbReference type="Pfam" id="PF16932">
    <property type="entry name" value="T4SS_TraI"/>
    <property type="match status" value="1"/>
</dbReference>
<dbReference type="EMBL" id="DACRBY010000032">
    <property type="protein sequence ID" value="HAS8542158.1"/>
    <property type="molecule type" value="Genomic_DNA"/>
</dbReference>
<name>A0A8H9N3L2_VIBVL</name>
<evidence type="ECO:0000313" key="1">
    <source>
        <dbReference type="EMBL" id="HAS8542158.1"/>
    </source>
</evidence>
<gene>
    <name evidence="1" type="ORF">I7730_20425</name>
</gene>
<organism evidence="1">
    <name type="scientific">Vibrio vulnificus</name>
    <dbReference type="NCBI Taxonomy" id="672"/>
    <lineage>
        <taxon>Bacteria</taxon>
        <taxon>Pseudomonadati</taxon>
        <taxon>Pseudomonadota</taxon>
        <taxon>Gammaproteobacteria</taxon>
        <taxon>Vibrionales</taxon>
        <taxon>Vibrionaceae</taxon>
        <taxon>Vibrio</taxon>
    </lineage>
</organism>
<sequence length="322" mass="36310">MDVEVSAIKDALSGSKSEDLITNDSQRRDIGSFSPDNTIRKFVLTDAVVSSGVDIDGLTFGNAIRFEHESLLSLREKYAENIEVQERVNKQRESGNRGAILFNEGLTYGAQAALASTLMMFESGVFQKRHELLVNYDFNELMLHGGTVLPPIINLYSGEKTVEDRLMKKVSARYTLTQQAKFVTKPPTILDYLSFEKYPVKEPSPISIPYTQNEITHWAQGVIKGWKLGDRQAYGLIDSAIAKLDRDRLGMLRFHEMRKHSMVSDIKVSKMQSSVSGTSTELVVGESQLMLTQLPKFILSGEDWTPIQKLDELEYKHLINNK</sequence>
<comment type="caution">
    <text evidence="1">The sequence shown here is derived from an EMBL/GenBank/DDBJ whole genome shotgun (WGS) entry which is preliminary data.</text>
</comment>
<reference evidence="1" key="2">
    <citation type="submission" date="2019-01" db="EMBL/GenBank/DDBJ databases">
        <authorList>
            <consortium name="NCBI Pathogen Detection Project"/>
        </authorList>
    </citation>
    <scope>NUCLEOTIDE SEQUENCE</scope>
    <source>
        <strain evidence="1">BCW_3452</strain>
    </source>
</reference>
<reference evidence="1" key="1">
    <citation type="journal article" date="2018" name="Genome Biol.">
        <title>SKESA: strategic k-mer extension for scrupulous assemblies.</title>
        <authorList>
            <person name="Souvorov A."/>
            <person name="Agarwala R."/>
            <person name="Lipman D.J."/>
        </authorList>
    </citation>
    <scope>NUCLEOTIDE SEQUENCE</scope>
    <source>
        <strain evidence="1">BCW_3452</strain>
    </source>
</reference>
<accession>A0A8H9N3L2</accession>
<dbReference type="AlphaFoldDB" id="A0A8H9N3L2"/>